<feature type="region of interest" description="Disordered" evidence="1">
    <location>
        <begin position="35"/>
        <end position="69"/>
    </location>
</feature>
<protein>
    <submittedName>
        <fullName evidence="2">Uncharacterized protein</fullName>
    </submittedName>
</protein>
<dbReference type="AlphaFoldDB" id="A0AAV2EM26"/>
<gene>
    <name evidence="2" type="ORF">LTRI10_LOCUS27988</name>
</gene>
<dbReference type="Proteomes" id="UP001497516">
    <property type="component" value="Chromosome 5"/>
</dbReference>
<organism evidence="2 3">
    <name type="scientific">Linum trigynum</name>
    <dbReference type="NCBI Taxonomy" id="586398"/>
    <lineage>
        <taxon>Eukaryota</taxon>
        <taxon>Viridiplantae</taxon>
        <taxon>Streptophyta</taxon>
        <taxon>Embryophyta</taxon>
        <taxon>Tracheophyta</taxon>
        <taxon>Spermatophyta</taxon>
        <taxon>Magnoliopsida</taxon>
        <taxon>eudicotyledons</taxon>
        <taxon>Gunneridae</taxon>
        <taxon>Pentapetalae</taxon>
        <taxon>rosids</taxon>
        <taxon>fabids</taxon>
        <taxon>Malpighiales</taxon>
        <taxon>Linaceae</taxon>
        <taxon>Linum</taxon>
    </lineage>
</organism>
<keyword evidence="3" id="KW-1185">Reference proteome</keyword>
<feature type="compositionally biased region" description="Basic and acidic residues" evidence="1">
    <location>
        <begin position="55"/>
        <end position="69"/>
    </location>
</feature>
<accession>A0AAV2EM26</accession>
<feature type="compositionally biased region" description="Polar residues" evidence="1">
    <location>
        <begin position="35"/>
        <end position="47"/>
    </location>
</feature>
<evidence type="ECO:0000256" key="1">
    <source>
        <dbReference type="SAM" id="MobiDB-lite"/>
    </source>
</evidence>
<dbReference type="EMBL" id="OZ034818">
    <property type="protein sequence ID" value="CAL1386974.1"/>
    <property type="molecule type" value="Genomic_DNA"/>
</dbReference>
<proteinExistence type="predicted"/>
<reference evidence="2 3" key="1">
    <citation type="submission" date="2024-04" db="EMBL/GenBank/DDBJ databases">
        <authorList>
            <person name="Fracassetti M."/>
        </authorList>
    </citation>
    <scope>NUCLEOTIDE SEQUENCE [LARGE SCALE GENOMIC DNA]</scope>
</reference>
<name>A0AAV2EM26_9ROSI</name>
<sequence length="69" mass="8036">MMLYRAIDSVLYEEQKVTITVWDIVLVTDWLDGGSDQQSNHGSSKQPAPTWKNRTPLEHMDKKESFKRV</sequence>
<evidence type="ECO:0000313" key="3">
    <source>
        <dbReference type="Proteomes" id="UP001497516"/>
    </source>
</evidence>
<evidence type="ECO:0000313" key="2">
    <source>
        <dbReference type="EMBL" id="CAL1386974.1"/>
    </source>
</evidence>